<feature type="transmembrane region" description="Helical" evidence="1">
    <location>
        <begin position="288"/>
        <end position="306"/>
    </location>
</feature>
<keyword evidence="3" id="KW-1185">Reference proteome</keyword>
<keyword evidence="2" id="KW-0418">Kinase</keyword>
<accession>A0AAW2Z333</accession>
<gene>
    <name evidence="2" type="ORF">AKO1_014683</name>
</gene>
<keyword evidence="1" id="KW-1133">Transmembrane helix</keyword>
<keyword evidence="2" id="KW-0808">Transferase</keyword>
<organism evidence="2 3">
    <name type="scientific">Acrasis kona</name>
    <dbReference type="NCBI Taxonomy" id="1008807"/>
    <lineage>
        <taxon>Eukaryota</taxon>
        <taxon>Discoba</taxon>
        <taxon>Heterolobosea</taxon>
        <taxon>Tetramitia</taxon>
        <taxon>Eutetramitia</taxon>
        <taxon>Acrasidae</taxon>
        <taxon>Acrasis</taxon>
    </lineage>
</organism>
<dbReference type="AlphaFoldDB" id="A0AAW2Z333"/>
<sequence>MKFGLKFADIIKQNHSKNDDFKKIIDGLNLMNVVVRRCTFKPATGAPSSPSPAILREEGMHNALELVFQLVSNIVLTQMGLKKKDYEEFIGQQKEGDHGHSEHQFFCLFGRFLRESTKNPVFIHLDEIDYIPYRCDDVINEATAIWALWAVSIGLMFAPGVYVYCSGRSVTAHSLGKKRIGIASPSEDVVLVLFPVFTREQVVDKISEDVQKIVPKQHHEYAYNRVLYLSSGVPLIVNTVRLFLKNKYRASTEEEVDELLDEVYKYAINKERIMPLLHHKSEITNELYASYVLLLTFAIYSIPIGFNRNFYHKGLDAYCNRKSKTIDIIELISLVGLYIKHEPNQEYAYVVAPGYSMQLIQNRITNYNTDIAPSLLKDSMELSKGKILERMSYKAIYRRLISSKEIQSPSFGFIFDFLRSTSWKHVPLKVEEGFSITIPSTTTNAEQEANELLQEISNPDSDAWRRRTFPIKHWGLLQYFGFTNPGTQLAETSTDTSIIGDKVICCKRTDVNVEFTQEIKSNNKMYKYKIWDQRGFIFVQDKNRKEALTHKIIFNEIHKIVVHCSQETPILFLFVAKNIGKTLLEQESASINWEKSCTFKMIDFAEDQMTFQLSSEAWGKSRPIEVVVLFQKGLENFLGEPNYYVLKSASVQKKEPQNKLYDQAVEDIILPYNSIESDSCISDEPGATPTHHPVKVTDFRYQGEM</sequence>
<dbReference type="EMBL" id="JAOPGA020000950">
    <property type="protein sequence ID" value="KAL0483375.1"/>
    <property type="molecule type" value="Genomic_DNA"/>
</dbReference>
<reference evidence="2 3" key="1">
    <citation type="submission" date="2024-03" db="EMBL/GenBank/DDBJ databases">
        <title>The Acrasis kona genome and developmental transcriptomes reveal deep origins of eukaryotic multicellular pathways.</title>
        <authorList>
            <person name="Sheikh S."/>
            <person name="Fu C.-J."/>
            <person name="Brown M.W."/>
            <person name="Baldauf S.L."/>
        </authorList>
    </citation>
    <scope>NUCLEOTIDE SEQUENCE [LARGE SCALE GENOMIC DNA]</scope>
    <source>
        <strain evidence="2 3">ATCC MYA-3509</strain>
    </source>
</reference>
<keyword evidence="1" id="KW-0472">Membrane</keyword>
<keyword evidence="1" id="KW-0812">Transmembrane</keyword>
<feature type="transmembrane region" description="Helical" evidence="1">
    <location>
        <begin position="144"/>
        <end position="165"/>
    </location>
</feature>
<proteinExistence type="predicted"/>
<evidence type="ECO:0000313" key="2">
    <source>
        <dbReference type="EMBL" id="KAL0483375.1"/>
    </source>
</evidence>
<dbReference type="Proteomes" id="UP001431209">
    <property type="component" value="Unassembled WGS sequence"/>
</dbReference>
<evidence type="ECO:0000256" key="1">
    <source>
        <dbReference type="SAM" id="Phobius"/>
    </source>
</evidence>
<comment type="caution">
    <text evidence="2">The sequence shown here is derived from an EMBL/GenBank/DDBJ whole genome shotgun (WGS) entry which is preliminary data.</text>
</comment>
<dbReference type="GO" id="GO:0016301">
    <property type="term" value="F:kinase activity"/>
    <property type="evidence" value="ECO:0007669"/>
    <property type="project" value="UniProtKB-KW"/>
</dbReference>
<evidence type="ECO:0000313" key="3">
    <source>
        <dbReference type="Proteomes" id="UP001431209"/>
    </source>
</evidence>
<name>A0AAW2Z333_9EUKA</name>
<protein>
    <submittedName>
        <fullName evidence="2">Anhydro-N-acetylmuramic acid kinase</fullName>
    </submittedName>
</protein>